<organism evidence="1">
    <name type="scientific">Pyricularia oryzae (strain Y34)</name>
    <name type="common">Rice blast fungus</name>
    <name type="synonym">Magnaporthe oryzae</name>
    <dbReference type="NCBI Taxonomy" id="1143189"/>
    <lineage>
        <taxon>Eukaryota</taxon>
        <taxon>Fungi</taxon>
        <taxon>Dikarya</taxon>
        <taxon>Ascomycota</taxon>
        <taxon>Pezizomycotina</taxon>
        <taxon>Sordariomycetes</taxon>
        <taxon>Sordariomycetidae</taxon>
        <taxon>Magnaporthales</taxon>
        <taxon>Pyriculariaceae</taxon>
        <taxon>Pyricularia</taxon>
    </lineage>
</organism>
<reference evidence="1" key="1">
    <citation type="journal article" date="2012" name="PLoS Genet.">
        <title>Comparative analysis of the genomes of two field isolates of the rice blast fungus Magnaporthe oryzae.</title>
        <authorList>
            <person name="Xue M."/>
            <person name="Yang J."/>
            <person name="Li Z."/>
            <person name="Hu S."/>
            <person name="Yao N."/>
            <person name="Dean R.A."/>
            <person name="Zhao W."/>
            <person name="Shen M."/>
            <person name="Zhang H."/>
            <person name="Li C."/>
            <person name="Liu L."/>
            <person name="Cao L."/>
            <person name="Xu X."/>
            <person name="Xing Y."/>
            <person name="Hsiang T."/>
            <person name="Zhang Z."/>
            <person name="Xu J.R."/>
            <person name="Peng Y.L."/>
        </authorList>
    </citation>
    <scope>NUCLEOTIDE SEQUENCE</scope>
    <source>
        <strain evidence="1">Y34</strain>
    </source>
</reference>
<dbReference type="Proteomes" id="UP000011086">
    <property type="component" value="Unassembled WGS sequence"/>
</dbReference>
<dbReference type="AlphaFoldDB" id="A0AA97P592"/>
<gene>
    <name evidence="1" type="ORF">OOU_Y34scaffold00247g71</name>
</gene>
<accession>A0AA97P592</accession>
<evidence type="ECO:0000313" key="1">
    <source>
        <dbReference type="EMBL" id="ELQ41937.1"/>
    </source>
</evidence>
<name>A0AA97P592_PYRO3</name>
<dbReference type="EMBL" id="JH793553">
    <property type="protein sequence ID" value="ELQ41937.1"/>
    <property type="molecule type" value="Genomic_DNA"/>
</dbReference>
<proteinExistence type="predicted"/>
<sequence length="30" mass="3039">MCWWGGDGGVPGSAELAAQFWIALDSSGLG</sequence>
<protein>
    <submittedName>
        <fullName evidence="1">Uncharacterized protein</fullName>
    </submittedName>
</protein>